<dbReference type="EMBL" id="JACOOH010000005">
    <property type="protein sequence ID" value="MBC5621719.1"/>
    <property type="molecule type" value="Genomic_DNA"/>
</dbReference>
<dbReference type="Proteomes" id="UP000646484">
    <property type="component" value="Unassembled WGS sequence"/>
</dbReference>
<proteinExistence type="predicted"/>
<keyword evidence="2" id="KW-1185">Reference proteome</keyword>
<comment type="caution">
    <text evidence="1">The sequence shown here is derived from an EMBL/GenBank/DDBJ whole genome shotgun (WGS) entry which is preliminary data.</text>
</comment>
<reference evidence="1 2" key="1">
    <citation type="submission" date="2020-08" db="EMBL/GenBank/DDBJ databases">
        <title>Genome public.</title>
        <authorList>
            <person name="Liu C."/>
            <person name="Sun Q."/>
        </authorList>
    </citation>
    <scope>NUCLEOTIDE SEQUENCE [LARGE SCALE GENOMIC DNA]</scope>
    <source>
        <strain evidence="1 2">NSJ-56</strain>
    </source>
</reference>
<name>A0ABR7D1E3_9BACT</name>
<evidence type="ECO:0000313" key="2">
    <source>
        <dbReference type="Proteomes" id="UP000646484"/>
    </source>
</evidence>
<protein>
    <submittedName>
        <fullName evidence="1">Uncharacterized protein</fullName>
    </submittedName>
</protein>
<sequence>MEMVRKGSRIGKTVKRTARTDFPADCLGTADDNIHIVLRNFKSVRVRPFAKVAFRTLCNVLHKMRKVS</sequence>
<evidence type="ECO:0000313" key="1">
    <source>
        <dbReference type="EMBL" id="MBC5621719.1"/>
    </source>
</evidence>
<organism evidence="1 2">
    <name type="scientific">Butyricimonas hominis</name>
    <dbReference type="NCBI Taxonomy" id="2763032"/>
    <lineage>
        <taxon>Bacteria</taxon>
        <taxon>Pseudomonadati</taxon>
        <taxon>Bacteroidota</taxon>
        <taxon>Bacteroidia</taxon>
        <taxon>Bacteroidales</taxon>
        <taxon>Odoribacteraceae</taxon>
        <taxon>Butyricimonas</taxon>
    </lineage>
</organism>
<gene>
    <name evidence="1" type="ORF">H8S64_11480</name>
</gene>
<accession>A0ABR7D1E3</accession>
<dbReference type="RefSeq" id="WP_186976196.1">
    <property type="nucleotide sequence ID" value="NZ_JACOOH010000005.1"/>
</dbReference>